<dbReference type="PANTHER" id="PTHR43236">
    <property type="entry name" value="ANTITOXIN HIGA1"/>
    <property type="match status" value="1"/>
</dbReference>
<evidence type="ECO:0000313" key="2">
    <source>
        <dbReference type="EMBL" id="RBO84272.1"/>
    </source>
</evidence>
<dbReference type="EMBL" id="QNRE01000017">
    <property type="protein sequence ID" value="RBO84272.1"/>
    <property type="molecule type" value="Genomic_DNA"/>
</dbReference>
<dbReference type="InterPro" id="IPR052345">
    <property type="entry name" value="Rad_response_metalloprotease"/>
</dbReference>
<proteinExistence type="predicted"/>
<organism evidence="2 3">
    <name type="scientific">Nocardia puris</name>
    <dbReference type="NCBI Taxonomy" id="208602"/>
    <lineage>
        <taxon>Bacteria</taxon>
        <taxon>Bacillati</taxon>
        <taxon>Actinomycetota</taxon>
        <taxon>Actinomycetes</taxon>
        <taxon>Mycobacteriales</taxon>
        <taxon>Nocardiaceae</taxon>
        <taxon>Nocardia</taxon>
    </lineage>
</organism>
<sequence length="304" mass="33002">MAPTGVAGSLGAALDYPATYFSVGAPPLIGANEVRFRAARRATARERDAAVAAGVSGIEIDRWISTRFVLPPVDVPSFTGHAPATAAQLLRAVWGLGTKPLPNLVQLCESRGIRVYTLPPLADAVDAYSLWRDDIPYVFLHLVLHGEEACDTSNQEREADAFASEFLLPAASVAEYLPNNPSLPQILMLRDTFKTSAMATAFACHKAGRLSDWAYRQTCVELSTRGYRTSEPDGMPNYEMSRVFPQVLDRTGAVHARTIAGELHLPVSDVHALTFGTELRSAQSTEVNAETARRGPTGRHLRMV</sequence>
<dbReference type="PANTHER" id="PTHR43236:SF1">
    <property type="entry name" value="BLL7220 PROTEIN"/>
    <property type="match status" value="1"/>
</dbReference>
<name>A0A366D2I1_9NOCA</name>
<reference evidence="2 3" key="1">
    <citation type="submission" date="2018-06" db="EMBL/GenBank/DDBJ databases">
        <title>Genomic Encyclopedia of Type Strains, Phase IV (KMG-IV): sequencing the most valuable type-strain genomes for metagenomic binning, comparative biology and taxonomic classification.</title>
        <authorList>
            <person name="Goeker M."/>
        </authorList>
    </citation>
    <scope>NUCLEOTIDE SEQUENCE [LARGE SCALE GENOMIC DNA]</scope>
    <source>
        <strain evidence="2 3">DSM 44599</strain>
    </source>
</reference>
<dbReference type="STRING" id="1210090.GCA_001613185_02365"/>
<comment type="caution">
    <text evidence="2">The sequence shown here is derived from an EMBL/GenBank/DDBJ whole genome shotgun (WGS) entry which is preliminary data.</text>
</comment>
<keyword evidence="3" id="KW-1185">Reference proteome</keyword>
<gene>
    <name evidence="2" type="ORF">DFR74_11793</name>
</gene>
<feature type="region of interest" description="Disordered" evidence="1">
    <location>
        <begin position="284"/>
        <end position="304"/>
    </location>
</feature>
<evidence type="ECO:0000256" key="1">
    <source>
        <dbReference type="SAM" id="MobiDB-lite"/>
    </source>
</evidence>
<evidence type="ECO:0000313" key="3">
    <source>
        <dbReference type="Proteomes" id="UP000252586"/>
    </source>
</evidence>
<dbReference type="AlphaFoldDB" id="A0A366D2I1"/>
<dbReference type="Proteomes" id="UP000252586">
    <property type="component" value="Unassembled WGS sequence"/>
</dbReference>
<protein>
    <submittedName>
        <fullName evidence="2">Zn-dependent peptidase ImmA (M78 family)</fullName>
    </submittedName>
</protein>
<accession>A0A366D2I1</accession>